<evidence type="ECO:0000313" key="15">
    <source>
        <dbReference type="Proteomes" id="UP000237000"/>
    </source>
</evidence>
<dbReference type="OrthoDB" id="504708at2759"/>
<feature type="transmembrane region" description="Helical" evidence="10">
    <location>
        <begin position="518"/>
        <end position="538"/>
    </location>
</feature>
<organism evidence="14 15">
    <name type="scientific">Trema orientale</name>
    <name type="common">Charcoal tree</name>
    <name type="synonym">Celtis orientalis</name>
    <dbReference type="NCBI Taxonomy" id="63057"/>
    <lineage>
        <taxon>Eukaryota</taxon>
        <taxon>Viridiplantae</taxon>
        <taxon>Streptophyta</taxon>
        <taxon>Embryophyta</taxon>
        <taxon>Tracheophyta</taxon>
        <taxon>Spermatophyta</taxon>
        <taxon>Magnoliopsida</taxon>
        <taxon>eudicotyledons</taxon>
        <taxon>Gunneridae</taxon>
        <taxon>Pentapetalae</taxon>
        <taxon>rosids</taxon>
        <taxon>fabids</taxon>
        <taxon>Rosales</taxon>
        <taxon>Cannabaceae</taxon>
        <taxon>Trema</taxon>
    </lineage>
</organism>
<evidence type="ECO:0000313" key="14">
    <source>
        <dbReference type="EMBL" id="PON91759.1"/>
    </source>
</evidence>
<evidence type="ECO:0000256" key="11">
    <source>
        <dbReference type="SAM" id="MobiDB-lite"/>
    </source>
</evidence>
<evidence type="ECO:0000256" key="3">
    <source>
        <dbReference type="ARBA" id="ARBA00022448"/>
    </source>
</evidence>
<comment type="caution">
    <text evidence="14">The sequence shown here is derived from an EMBL/GenBank/DDBJ whole genome shotgun (WGS) entry which is preliminary data.</text>
</comment>
<feature type="region of interest" description="Disordered" evidence="11">
    <location>
        <begin position="685"/>
        <end position="734"/>
    </location>
</feature>
<keyword evidence="9 10" id="KW-0472">Membrane</keyword>
<name>A0A2P5F1W0_TREOI</name>
<feature type="transmembrane region" description="Helical" evidence="10">
    <location>
        <begin position="263"/>
        <end position="283"/>
    </location>
</feature>
<evidence type="ECO:0000256" key="7">
    <source>
        <dbReference type="ARBA" id="ARBA00022989"/>
    </source>
</evidence>
<dbReference type="GO" id="GO:0005886">
    <property type="term" value="C:plasma membrane"/>
    <property type="evidence" value="ECO:0007669"/>
    <property type="project" value="UniProtKB-SubCell"/>
</dbReference>
<dbReference type="STRING" id="63057.A0A2P5F1W0"/>
<comment type="caution">
    <text evidence="10">Lacks conserved residue(s) required for the propagation of feature annotation.</text>
</comment>
<evidence type="ECO:0000256" key="2">
    <source>
        <dbReference type="ARBA" id="ARBA00008440"/>
    </source>
</evidence>
<dbReference type="InterPro" id="IPR053951">
    <property type="entry name" value="K_trans_N"/>
</dbReference>
<evidence type="ECO:0000256" key="9">
    <source>
        <dbReference type="ARBA" id="ARBA00023136"/>
    </source>
</evidence>
<feature type="transmembrane region" description="Helical" evidence="10">
    <location>
        <begin position="380"/>
        <end position="400"/>
    </location>
</feature>
<feature type="transmembrane region" description="Helical" evidence="10">
    <location>
        <begin position="194"/>
        <end position="212"/>
    </location>
</feature>
<dbReference type="GO" id="GO:0015079">
    <property type="term" value="F:potassium ion transmembrane transporter activity"/>
    <property type="evidence" value="ECO:0007669"/>
    <property type="project" value="UniProtKB-UniRule"/>
</dbReference>
<feature type="transmembrane region" description="Helical" evidence="10">
    <location>
        <begin position="340"/>
        <end position="360"/>
    </location>
</feature>
<keyword evidence="5 10" id="KW-0812">Transmembrane</keyword>
<feature type="transmembrane region" description="Helical" evidence="10">
    <location>
        <begin position="232"/>
        <end position="251"/>
    </location>
</feature>
<evidence type="ECO:0000256" key="5">
    <source>
        <dbReference type="ARBA" id="ARBA00022692"/>
    </source>
</evidence>
<sequence length="840" mass="93332">MAGEQKEEEAAAVVDDTNINEQQQHQHQQQLKERKTSWAKLRRVDSLNLEAGRVSKSQSHASGGNWQSTLILAFQSIGIVYGDIGTSPLYVYASTFTQGGIHNQDDILGVLSLIIYTIALLPMLKYVFIVLKANDNGDGGTFALYSLICRYAKVSLIPNYQPEDKELSNYKLETPSNQLRRSEKIKEKLEKSKFAQLLLFIVTIMGTSMVIGDGVLTPSISVLSAVSGIKSLGQNVVVGISAVILVILFSVQRFGTDKVGSSFAPIIFVWFSFLTGIGLYNLFKYDIGVLRAFNPQYIVEYFKRNGRQGWVSLGGVFLCITGTEAMFADLGHFNIPAIQLSFSCIAFPALLTAYAGQAAYLRKFPDEVADTFYKSIPDPLYWPAFVVAVAASIIASQAMISGAFSIISQSLSLGCFPRVKVVHTSSKYEGQVYIPEVNYFLMIACIIVTVAFKTTEKIGNAYGIAVVTVMVLTTCLVTLIMLVIWKTSIWLIALFFVVFGFIEILYLSAVMYKFTQGGYLPLLFSLVLTTIMGIWHYVHNKRYMFELKNKVSTDYVRELAANPNISRVPGMGLLYSELVQGIPPIFTHFISNIPSIHSVLVFVSIKSIPISKVAAEERFLFRQVEPREYRMFRCVVRYGYNDVIGAPKDFELQLVEYLKEFIRHQNFLIQAEQQAQAAPLEPAVNLPQSTTTTGTSTIMASKVEKDGNHKARRPSTSTVHVEEVLASPSPSASASIDRISSASIQSFNNKSTNSSSRGRIVSAPLRGAEEEMQFVQQAMEKGVVYLLGEAEVVAAHKSSFLKKMVVNYAYSFLRKNFRQGEKVMAIPSTRLLRVGMTYEI</sequence>
<dbReference type="FunCoup" id="A0A2P5F1W0">
    <property type="interactions" value="9"/>
</dbReference>
<evidence type="ECO:0000256" key="6">
    <source>
        <dbReference type="ARBA" id="ARBA00022958"/>
    </source>
</evidence>
<evidence type="ECO:0000256" key="8">
    <source>
        <dbReference type="ARBA" id="ARBA00023065"/>
    </source>
</evidence>
<dbReference type="EMBL" id="JXTC01000071">
    <property type="protein sequence ID" value="PON91759.1"/>
    <property type="molecule type" value="Genomic_DNA"/>
</dbReference>
<dbReference type="Pfam" id="PF22776">
    <property type="entry name" value="K_trans_C"/>
    <property type="match status" value="1"/>
</dbReference>
<keyword evidence="7 10" id="KW-1133">Transmembrane helix</keyword>
<dbReference type="InParanoid" id="A0A2P5F1W0"/>
<comment type="subcellular location">
    <subcellularLocation>
        <location evidence="1">Cell membrane</location>
        <topology evidence="1">Multi-pass membrane protein</topology>
    </subcellularLocation>
    <subcellularLocation>
        <location evidence="10">Membrane</location>
        <topology evidence="10">Multi-pass membrane protein</topology>
    </subcellularLocation>
</comment>
<feature type="region of interest" description="Disordered" evidence="11">
    <location>
        <begin position="1"/>
        <end position="35"/>
    </location>
</feature>
<dbReference type="InterPro" id="IPR053952">
    <property type="entry name" value="K_trans_C"/>
</dbReference>
<feature type="transmembrane region" description="Helical" evidence="10">
    <location>
        <begin position="437"/>
        <end position="455"/>
    </location>
</feature>
<dbReference type="Pfam" id="PF02705">
    <property type="entry name" value="K_trans"/>
    <property type="match status" value="1"/>
</dbReference>
<evidence type="ECO:0000256" key="1">
    <source>
        <dbReference type="ARBA" id="ARBA00004651"/>
    </source>
</evidence>
<keyword evidence="8 10" id="KW-0406">Ion transport</keyword>
<reference evidence="15" key="1">
    <citation type="submission" date="2016-06" db="EMBL/GenBank/DDBJ databases">
        <title>Parallel loss of symbiosis genes in relatives of nitrogen-fixing non-legume Parasponia.</title>
        <authorList>
            <person name="Van Velzen R."/>
            <person name="Holmer R."/>
            <person name="Bu F."/>
            <person name="Rutten L."/>
            <person name="Van Zeijl A."/>
            <person name="Liu W."/>
            <person name="Santuari L."/>
            <person name="Cao Q."/>
            <person name="Sharma T."/>
            <person name="Shen D."/>
            <person name="Roswanjaya Y."/>
            <person name="Wardhani T."/>
            <person name="Kalhor M.S."/>
            <person name="Jansen J."/>
            <person name="Van den Hoogen J."/>
            <person name="Gungor B."/>
            <person name="Hartog M."/>
            <person name="Hontelez J."/>
            <person name="Verver J."/>
            <person name="Yang W.-C."/>
            <person name="Schijlen E."/>
            <person name="Repin R."/>
            <person name="Schilthuizen M."/>
            <person name="Schranz E."/>
            <person name="Heidstra R."/>
            <person name="Miyata K."/>
            <person name="Fedorova E."/>
            <person name="Kohlen W."/>
            <person name="Bisseling T."/>
            <person name="Smit S."/>
            <person name="Geurts R."/>
        </authorList>
    </citation>
    <scope>NUCLEOTIDE SEQUENCE [LARGE SCALE GENOMIC DNA]</scope>
    <source>
        <strain evidence="15">cv. RG33-2</strain>
    </source>
</reference>
<comment type="similarity">
    <text evidence="2 10">Belongs to the HAK/KUP transporter (TC 2.A.72.3) family.</text>
</comment>
<keyword evidence="6 10" id="KW-0630">Potassium</keyword>
<evidence type="ECO:0000259" key="13">
    <source>
        <dbReference type="Pfam" id="PF22776"/>
    </source>
</evidence>
<feature type="domain" description="K+ potassium transporter integral membrane" evidence="12">
    <location>
        <begin position="72"/>
        <end position="554"/>
    </location>
</feature>
<dbReference type="PANTHER" id="PTHR30540">
    <property type="entry name" value="OSMOTIC STRESS POTASSIUM TRANSPORTER"/>
    <property type="match status" value="1"/>
</dbReference>
<dbReference type="Proteomes" id="UP000237000">
    <property type="component" value="Unassembled WGS sequence"/>
</dbReference>
<keyword evidence="15" id="KW-1185">Reference proteome</keyword>
<protein>
    <recommendedName>
        <fullName evidence="10">Potassium transporter</fullName>
    </recommendedName>
</protein>
<keyword evidence="4 10" id="KW-0633">Potassium transport</keyword>
<proteinExistence type="inferred from homology"/>
<gene>
    <name evidence="14" type="primary">TorPOT5</name>
    <name evidence="14" type="ORF">TorRG33x02_123570</name>
</gene>
<dbReference type="PANTHER" id="PTHR30540:SF94">
    <property type="entry name" value="POTASSIUM TRANSPORTER 5"/>
    <property type="match status" value="1"/>
</dbReference>
<evidence type="ECO:0000259" key="12">
    <source>
        <dbReference type="Pfam" id="PF02705"/>
    </source>
</evidence>
<comment type="function">
    <text evidence="10">Potassium transporter.</text>
</comment>
<feature type="transmembrane region" description="Helical" evidence="10">
    <location>
        <begin position="107"/>
        <end position="128"/>
    </location>
</feature>
<dbReference type="AlphaFoldDB" id="A0A2P5F1W0"/>
<evidence type="ECO:0000256" key="10">
    <source>
        <dbReference type="RuleBase" id="RU321113"/>
    </source>
</evidence>
<feature type="transmembrane region" description="Helical" evidence="10">
    <location>
        <begin position="491"/>
        <end position="512"/>
    </location>
</feature>
<dbReference type="InterPro" id="IPR003855">
    <property type="entry name" value="K+_transporter"/>
</dbReference>
<keyword evidence="3" id="KW-0813">Transport</keyword>
<feature type="domain" description="K+ potassium transporter C-terminal" evidence="13">
    <location>
        <begin position="569"/>
        <end position="840"/>
    </location>
</feature>
<accession>A0A2P5F1W0</accession>
<feature type="transmembrane region" description="Helical" evidence="10">
    <location>
        <begin position="461"/>
        <end position="484"/>
    </location>
</feature>
<dbReference type="NCBIfam" id="TIGR00794">
    <property type="entry name" value="kup"/>
    <property type="match status" value="1"/>
</dbReference>
<evidence type="ECO:0000256" key="4">
    <source>
        <dbReference type="ARBA" id="ARBA00022538"/>
    </source>
</evidence>